<dbReference type="EMBL" id="WURB01000029">
    <property type="protein sequence ID" value="MXQ14257.1"/>
    <property type="molecule type" value="Genomic_DNA"/>
</dbReference>
<evidence type="ECO:0000313" key="3">
    <source>
        <dbReference type="Proteomes" id="UP000436483"/>
    </source>
</evidence>
<dbReference type="SUPFAM" id="SSF55729">
    <property type="entry name" value="Acyl-CoA N-acyltransferases (Nat)"/>
    <property type="match status" value="1"/>
</dbReference>
<dbReference type="Pfam" id="PF09924">
    <property type="entry name" value="LPG_synthase_C"/>
    <property type="match status" value="1"/>
</dbReference>
<comment type="caution">
    <text evidence="2">The sequence shown here is derived from an EMBL/GenBank/DDBJ whole genome shotgun (WGS) entry which is preliminary data.</text>
</comment>
<feature type="domain" description="Phosphatidylglycerol lysyltransferase C-terminal" evidence="1">
    <location>
        <begin position="72"/>
        <end position="303"/>
    </location>
</feature>
<dbReference type="RefSeq" id="WP_160887986.1">
    <property type="nucleotide sequence ID" value="NZ_WURB01000029.1"/>
</dbReference>
<dbReference type="InterPro" id="IPR016732">
    <property type="entry name" value="UCP018688"/>
</dbReference>
<evidence type="ECO:0000259" key="1">
    <source>
        <dbReference type="Pfam" id="PF09924"/>
    </source>
</evidence>
<protein>
    <submittedName>
        <fullName evidence="2">DUF2156 domain-containing protein</fullName>
    </submittedName>
</protein>
<dbReference type="PANTHER" id="PTHR41373">
    <property type="entry name" value="DUF2156 DOMAIN-CONTAINING PROTEIN"/>
    <property type="match status" value="1"/>
</dbReference>
<keyword evidence="3" id="KW-1185">Reference proteome</keyword>
<accession>A0A7X3MW07</accession>
<dbReference type="Gene3D" id="3.40.630.30">
    <property type="match status" value="1"/>
</dbReference>
<sequence length="305" mass="35170">MRSIPRDLSDLKKIEVSDYKNFAEAAAQHQAQSWLYYFPYLYFAGASTKSRALLFEQIEGSILLYLLQEREERIRLSLFLPPFPFAPVPLRRALERIRDFNQDQTSRVMRVQEGDAPVLAREGLQIKHQYDEYVYDCAAVLALKGSSFQTLRRKISRYANDGNVVVREFQKDDQQTCMNLRQKWYDDLLNSGVKIGLYNKFTSECLARSDIFTRDILAGQVVEVDGAIRAFSFGGAINQSYGSIFITISDHDFPGLAYLQRYHLMKEHPQLAYFNDFSDSGRSGLAQMKRTFRPTKMHSVYSAKA</sequence>
<dbReference type="OrthoDB" id="8017833at2"/>
<reference evidence="2 3" key="2">
    <citation type="submission" date="2020-01" db="EMBL/GenBank/DDBJ databases">
        <title>Microvirga sp. nov., an arsenate reduction bacterium isolated from Tibet hotspring sediments.</title>
        <authorList>
            <person name="Xian W.-D."/>
            <person name="Li W.-J."/>
        </authorList>
    </citation>
    <scope>NUCLEOTIDE SEQUENCE [LARGE SCALE GENOMIC DNA]</scope>
    <source>
        <strain evidence="2 3">KCTC 23863</strain>
    </source>
</reference>
<dbReference type="Proteomes" id="UP000436483">
    <property type="component" value="Unassembled WGS sequence"/>
</dbReference>
<dbReference type="AlphaFoldDB" id="A0A7X3MW07"/>
<evidence type="ECO:0000313" key="2">
    <source>
        <dbReference type="EMBL" id="MXQ14257.1"/>
    </source>
</evidence>
<gene>
    <name evidence="2" type="ORF">GR328_22940</name>
</gene>
<dbReference type="PANTHER" id="PTHR41373:SF1">
    <property type="entry name" value="PHOSPHATIDYLGLYCEROL LYSYLTRANSFERASE C-TERMINAL DOMAIN-CONTAINING PROTEIN"/>
    <property type="match status" value="1"/>
</dbReference>
<dbReference type="InterPro" id="IPR016181">
    <property type="entry name" value="Acyl_CoA_acyltransferase"/>
</dbReference>
<dbReference type="InterPro" id="IPR024320">
    <property type="entry name" value="LPG_synthase_C"/>
</dbReference>
<proteinExistence type="predicted"/>
<name>A0A7X3MW07_9HYPH</name>
<organism evidence="2 3">
    <name type="scientific">Microvirga makkahensis</name>
    <dbReference type="NCBI Taxonomy" id="1128670"/>
    <lineage>
        <taxon>Bacteria</taxon>
        <taxon>Pseudomonadati</taxon>
        <taxon>Pseudomonadota</taxon>
        <taxon>Alphaproteobacteria</taxon>
        <taxon>Hyphomicrobiales</taxon>
        <taxon>Methylobacteriaceae</taxon>
        <taxon>Microvirga</taxon>
    </lineage>
</organism>
<reference evidence="2 3" key="1">
    <citation type="submission" date="2019-12" db="EMBL/GenBank/DDBJ databases">
        <authorList>
            <person name="Yuan C.-G."/>
        </authorList>
    </citation>
    <scope>NUCLEOTIDE SEQUENCE [LARGE SCALE GENOMIC DNA]</scope>
    <source>
        <strain evidence="2 3">KCTC 23863</strain>
    </source>
</reference>